<evidence type="ECO:0000256" key="1">
    <source>
        <dbReference type="ARBA" id="ARBA00023015"/>
    </source>
</evidence>
<dbReference type="PROSITE" id="PS00041">
    <property type="entry name" value="HTH_ARAC_FAMILY_1"/>
    <property type="match status" value="1"/>
</dbReference>
<evidence type="ECO:0000313" key="5">
    <source>
        <dbReference type="EMBL" id="MDW3779057.1"/>
    </source>
</evidence>
<dbReference type="PROSITE" id="PS01124">
    <property type="entry name" value="HTH_ARAC_FAMILY_2"/>
    <property type="match status" value="1"/>
</dbReference>
<dbReference type="PANTHER" id="PTHR43280:SF2">
    <property type="entry name" value="HTH-TYPE TRANSCRIPTIONAL REGULATOR EXSA"/>
    <property type="match status" value="1"/>
</dbReference>
<dbReference type="InterPro" id="IPR009057">
    <property type="entry name" value="Homeodomain-like_sf"/>
</dbReference>
<dbReference type="EMBL" id="JAUEQX010000018">
    <property type="protein sequence ID" value="MDW3779057.1"/>
    <property type="molecule type" value="Genomic_DNA"/>
</dbReference>
<organism evidence="5 6">
    <name type="scientific">Kluyvera cryocrescens</name>
    <name type="common">Kluyvera citrophila</name>
    <dbReference type="NCBI Taxonomy" id="580"/>
    <lineage>
        <taxon>Bacteria</taxon>
        <taxon>Pseudomonadati</taxon>
        <taxon>Pseudomonadota</taxon>
        <taxon>Gammaproteobacteria</taxon>
        <taxon>Enterobacterales</taxon>
        <taxon>Enterobacteriaceae</taxon>
        <taxon>Kluyvera</taxon>
    </lineage>
</organism>
<name>A0AAW9CB53_KLUCR</name>
<dbReference type="SMART" id="SM00342">
    <property type="entry name" value="HTH_ARAC"/>
    <property type="match status" value="1"/>
</dbReference>
<dbReference type="Pfam" id="PF12833">
    <property type="entry name" value="HTH_18"/>
    <property type="match status" value="1"/>
</dbReference>
<feature type="domain" description="HTH araC/xylS-type" evidence="4">
    <location>
        <begin position="187"/>
        <end position="285"/>
    </location>
</feature>
<gene>
    <name evidence="5" type="ORF">QWU01_19825</name>
</gene>
<dbReference type="InterPro" id="IPR014710">
    <property type="entry name" value="RmlC-like_jellyroll"/>
</dbReference>
<evidence type="ECO:0000259" key="4">
    <source>
        <dbReference type="PROSITE" id="PS01124"/>
    </source>
</evidence>
<keyword evidence="3" id="KW-0804">Transcription</keyword>
<dbReference type="InterPro" id="IPR018062">
    <property type="entry name" value="HTH_AraC-typ_CS"/>
</dbReference>
<dbReference type="Pfam" id="PF07883">
    <property type="entry name" value="Cupin_2"/>
    <property type="match status" value="1"/>
</dbReference>
<dbReference type="GO" id="GO:0003700">
    <property type="term" value="F:DNA-binding transcription factor activity"/>
    <property type="evidence" value="ECO:0007669"/>
    <property type="project" value="InterPro"/>
</dbReference>
<dbReference type="Gene3D" id="1.10.10.60">
    <property type="entry name" value="Homeodomain-like"/>
    <property type="match status" value="2"/>
</dbReference>
<dbReference type="Gene3D" id="2.60.120.10">
    <property type="entry name" value="Jelly Rolls"/>
    <property type="match status" value="1"/>
</dbReference>
<evidence type="ECO:0000256" key="3">
    <source>
        <dbReference type="ARBA" id="ARBA00023163"/>
    </source>
</evidence>
<dbReference type="Proteomes" id="UP001276300">
    <property type="component" value="Unassembled WGS sequence"/>
</dbReference>
<evidence type="ECO:0000256" key="2">
    <source>
        <dbReference type="ARBA" id="ARBA00023125"/>
    </source>
</evidence>
<sequence>MFPFSVTHSRPSAQTGAHTVSCGSGYELIAFDAEKLNVFAAEVRYCEPHWHPAPELITVLSGRFSIAVGQQSVELAAGEMLYINAEEVHSLNAEAPGSQLLTVQFSPGLFDELHPAPSLQWRTHAQLPADGDRHVRQRLTSLLEQLIDNRAPFQRIAAIYMLLDALVTAGTPTQRAESSLREEAMIKEGIDFINQHFDQPLTLSDVASHTGMSYSWFSRLFKKVSRHNFKEYLTLVRLNKARTLLRDTRTPITEISHSCGFQEHKALIAAFNKYCGLTPTEYRKRFISRQNVIESELALGEDCLCLPLNHALLERLALSNQSQSAP</sequence>
<dbReference type="SUPFAM" id="SSF46689">
    <property type="entry name" value="Homeodomain-like"/>
    <property type="match status" value="2"/>
</dbReference>
<dbReference type="InterPro" id="IPR011051">
    <property type="entry name" value="RmlC_Cupin_sf"/>
</dbReference>
<keyword evidence="2" id="KW-0238">DNA-binding</keyword>
<reference evidence="5" key="1">
    <citation type="journal article" date="2023" name="J Glob Antimicrob Resist">
        <title>Emergence of NDM-1 and KPC-3 carbapenemases in Kluyvera cryocrescens: Investigating genetic heterogeneity and acquisition routes of blaNDM-1 in Enterobacterales species in Portugal.</title>
        <authorList>
            <person name="Loiodice M."/>
            <person name="Ribeiro M."/>
            <person name="Peixe L."/>
            <person name="Novais A."/>
        </authorList>
    </citation>
    <scope>NUCLEOTIDE SEQUENCE</scope>
    <source>
        <strain evidence="5">K629</strain>
    </source>
</reference>
<dbReference type="InterPro" id="IPR018060">
    <property type="entry name" value="HTH_AraC"/>
</dbReference>
<evidence type="ECO:0000313" key="6">
    <source>
        <dbReference type="Proteomes" id="UP001276300"/>
    </source>
</evidence>
<dbReference type="SUPFAM" id="SSF51182">
    <property type="entry name" value="RmlC-like cupins"/>
    <property type="match status" value="1"/>
</dbReference>
<dbReference type="AlphaFoldDB" id="A0AAW9CB53"/>
<keyword evidence="1" id="KW-0805">Transcription regulation</keyword>
<dbReference type="InterPro" id="IPR013096">
    <property type="entry name" value="Cupin_2"/>
</dbReference>
<dbReference type="RefSeq" id="WP_281549345.1">
    <property type="nucleotide sequence ID" value="NZ_CALMQG010000035.1"/>
</dbReference>
<proteinExistence type="predicted"/>
<comment type="caution">
    <text evidence="5">The sequence shown here is derived from an EMBL/GenBank/DDBJ whole genome shotgun (WGS) entry which is preliminary data.</text>
</comment>
<protein>
    <submittedName>
        <fullName evidence="5">AraC family transcriptional regulator</fullName>
    </submittedName>
</protein>
<accession>A0AAW9CB53</accession>
<dbReference type="GO" id="GO:0043565">
    <property type="term" value="F:sequence-specific DNA binding"/>
    <property type="evidence" value="ECO:0007669"/>
    <property type="project" value="InterPro"/>
</dbReference>
<dbReference type="PANTHER" id="PTHR43280">
    <property type="entry name" value="ARAC-FAMILY TRANSCRIPTIONAL REGULATOR"/>
    <property type="match status" value="1"/>
</dbReference>